<comment type="caution">
    <text evidence="2">The sequence shown here is derived from an EMBL/GenBank/DDBJ whole genome shotgun (WGS) entry which is preliminary data.</text>
</comment>
<organism evidence="2 3">
    <name type="scientific">Pleurodeles waltl</name>
    <name type="common">Iberian ribbed newt</name>
    <dbReference type="NCBI Taxonomy" id="8319"/>
    <lineage>
        <taxon>Eukaryota</taxon>
        <taxon>Metazoa</taxon>
        <taxon>Chordata</taxon>
        <taxon>Craniata</taxon>
        <taxon>Vertebrata</taxon>
        <taxon>Euteleostomi</taxon>
        <taxon>Amphibia</taxon>
        <taxon>Batrachia</taxon>
        <taxon>Caudata</taxon>
        <taxon>Salamandroidea</taxon>
        <taxon>Salamandridae</taxon>
        <taxon>Pleurodelinae</taxon>
        <taxon>Pleurodeles</taxon>
    </lineage>
</organism>
<protein>
    <submittedName>
        <fullName evidence="2">Uncharacterized protein</fullName>
    </submittedName>
</protein>
<feature type="compositionally biased region" description="Basic and acidic residues" evidence="1">
    <location>
        <begin position="1"/>
        <end position="10"/>
    </location>
</feature>
<reference evidence="2" key="1">
    <citation type="journal article" date="2022" name="bioRxiv">
        <title>Sequencing and chromosome-scale assembly of the giantPleurodeles waltlgenome.</title>
        <authorList>
            <person name="Brown T."/>
            <person name="Elewa A."/>
            <person name="Iarovenko S."/>
            <person name="Subramanian E."/>
            <person name="Araus A.J."/>
            <person name="Petzold A."/>
            <person name="Susuki M."/>
            <person name="Suzuki K.-i.T."/>
            <person name="Hayashi T."/>
            <person name="Toyoda A."/>
            <person name="Oliveira C."/>
            <person name="Osipova E."/>
            <person name="Leigh N.D."/>
            <person name="Simon A."/>
            <person name="Yun M.H."/>
        </authorList>
    </citation>
    <scope>NUCLEOTIDE SEQUENCE</scope>
    <source>
        <strain evidence="2">20211129_DDA</strain>
        <tissue evidence="2">Liver</tissue>
    </source>
</reference>
<evidence type="ECO:0000313" key="3">
    <source>
        <dbReference type="Proteomes" id="UP001066276"/>
    </source>
</evidence>
<gene>
    <name evidence="2" type="ORF">NDU88_011056</name>
</gene>
<dbReference type="EMBL" id="JANPWB010000011">
    <property type="protein sequence ID" value="KAJ1132753.1"/>
    <property type="molecule type" value="Genomic_DNA"/>
</dbReference>
<feature type="compositionally biased region" description="Polar residues" evidence="1">
    <location>
        <begin position="18"/>
        <end position="31"/>
    </location>
</feature>
<proteinExistence type="predicted"/>
<sequence length="68" mass="7717">MYEAVRHTEETELVQLPPKNNVQGRNPTRNGTRAFPFSDRASKRDGCQGNEKAQACEDQDAQRGERVK</sequence>
<name>A0AAV7Q201_PLEWA</name>
<evidence type="ECO:0000313" key="2">
    <source>
        <dbReference type="EMBL" id="KAJ1132753.1"/>
    </source>
</evidence>
<dbReference type="Proteomes" id="UP001066276">
    <property type="component" value="Chromosome 7"/>
</dbReference>
<keyword evidence="3" id="KW-1185">Reference proteome</keyword>
<dbReference type="AlphaFoldDB" id="A0AAV7Q201"/>
<accession>A0AAV7Q201</accession>
<evidence type="ECO:0000256" key="1">
    <source>
        <dbReference type="SAM" id="MobiDB-lite"/>
    </source>
</evidence>
<feature type="region of interest" description="Disordered" evidence="1">
    <location>
        <begin position="1"/>
        <end position="68"/>
    </location>
</feature>